<dbReference type="Pfam" id="PF01381">
    <property type="entry name" value="HTH_3"/>
    <property type="match status" value="1"/>
</dbReference>
<proteinExistence type="predicted"/>
<dbReference type="SMART" id="SM00530">
    <property type="entry name" value="HTH_XRE"/>
    <property type="match status" value="1"/>
</dbReference>
<dbReference type="SUPFAM" id="SSF53639">
    <property type="entry name" value="AraD/HMP-PK domain-like"/>
    <property type="match status" value="1"/>
</dbReference>
<feature type="domain" description="HTH cro/C1-type" evidence="1">
    <location>
        <begin position="20"/>
        <end position="54"/>
    </location>
</feature>
<keyword evidence="4" id="KW-1185">Reference proteome</keyword>
<dbReference type="InterPro" id="IPR036409">
    <property type="entry name" value="Aldolase_II/adducin_N_sf"/>
</dbReference>
<dbReference type="CDD" id="cd00093">
    <property type="entry name" value="HTH_XRE"/>
    <property type="match status" value="1"/>
</dbReference>
<comment type="caution">
    <text evidence="3">The sequence shown here is derived from an EMBL/GenBank/DDBJ whole genome shotgun (WGS) entry which is preliminary data.</text>
</comment>
<dbReference type="GO" id="GO:0003677">
    <property type="term" value="F:DNA binding"/>
    <property type="evidence" value="ECO:0007669"/>
    <property type="project" value="InterPro"/>
</dbReference>
<evidence type="ECO:0000313" key="4">
    <source>
        <dbReference type="Proteomes" id="UP001208186"/>
    </source>
</evidence>
<dbReference type="Proteomes" id="UP001209746">
    <property type="component" value="Unassembled WGS sequence"/>
</dbReference>
<dbReference type="Proteomes" id="UP001208186">
    <property type="component" value="Unassembled WGS sequence"/>
</dbReference>
<dbReference type="InterPro" id="IPR010982">
    <property type="entry name" value="Lambda_DNA-bd_dom_sf"/>
</dbReference>
<dbReference type="PANTHER" id="PTHR40730:SF5">
    <property type="entry name" value="HTH CRO_C1-TYPE DOMAIN-CONTAINING PROTEIN"/>
    <property type="match status" value="1"/>
</dbReference>
<dbReference type="AlphaFoldDB" id="A0AAE3ICZ6"/>
<protein>
    <submittedName>
        <fullName evidence="3">Helix-turn-helix domain-containing protein</fullName>
    </submittedName>
</protein>
<accession>A0AAE3ICZ6</accession>
<dbReference type="InterPro" id="IPR019293">
    <property type="entry name" value="ThiN"/>
</dbReference>
<dbReference type="EMBL" id="JAOPKD010000016">
    <property type="protein sequence ID" value="MCU4727887.1"/>
    <property type="molecule type" value="Genomic_DNA"/>
</dbReference>
<dbReference type="PANTHER" id="PTHR40730">
    <property type="entry name" value="TRANSCRIPTIONAL REGULATOR PROTEIN-LIKE PROTEIN"/>
    <property type="match status" value="1"/>
</dbReference>
<dbReference type="PROSITE" id="PS50943">
    <property type="entry name" value="HTH_CROC1"/>
    <property type="match status" value="1"/>
</dbReference>
<dbReference type="EMBL" id="JAOPKC010000018">
    <property type="protein sequence ID" value="MCU4718958.1"/>
    <property type="molecule type" value="Genomic_DNA"/>
</dbReference>
<dbReference type="Gene3D" id="1.10.260.40">
    <property type="entry name" value="lambda repressor-like DNA-binding domains"/>
    <property type="match status" value="1"/>
</dbReference>
<evidence type="ECO:0000259" key="1">
    <source>
        <dbReference type="PROSITE" id="PS50943"/>
    </source>
</evidence>
<dbReference type="Pfam" id="PF10120">
    <property type="entry name" value="ThiN"/>
    <property type="match status" value="1"/>
</dbReference>
<reference evidence="3" key="1">
    <citation type="submission" date="2023-02" db="EMBL/GenBank/DDBJ databases">
        <title>Enrichment on poylsaccharides allowed isolation of novel metabolic and taxonomic groups of Haloarchaea.</title>
        <authorList>
            <person name="Sorokin D.Y."/>
            <person name="Elcheninov A.G."/>
            <person name="Khizhniak T.V."/>
            <person name="Kolganova T.V."/>
            <person name="Kublanov I.V."/>
        </authorList>
    </citation>
    <scope>NUCLEOTIDE SEQUENCE</scope>
    <source>
        <strain evidence="2 4">HArc-curdl5-1</strain>
        <strain evidence="3">HArc-curdl7</strain>
    </source>
</reference>
<dbReference type="Gene3D" id="3.40.225.10">
    <property type="entry name" value="Class II aldolase/adducin N-terminal domain"/>
    <property type="match status" value="1"/>
</dbReference>
<dbReference type="SUPFAM" id="SSF47413">
    <property type="entry name" value="lambda repressor-like DNA-binding domains"/>
    <property type="match status" value="1"/>
</dbReference>
<organism evidence="3 5">
    <name type="scientific">Halapricum hydrolyticum</name>
    <dbReference type="NCBI Taxonomy" id="2979991"/>
    <lineage>
        <taxon>Archaea</taxon>
        <taxon>Methanobacteriati</taxon>
        <taxon>Methanobacteriota</taxon>
        <taxon>Stenosarchaea group</taxon>
        <taxon>Halobacteria</taxon>
        <taxon>Halobacteriales</taxon>
        <taxon>Haloarculaceae</taxon>
        <taxon>Halapricum</taxon>
    </lineage>
</organism>
<name>A0AAE3ICZ6_9EURY</name>
<evidence type="ECO:0000313" key="5">
    <source>
        <dbReference type="Proteomes" id="UP001209746"/>
    </source>
</evidence>
<evidence type="ECO:0000313" key="3">
    <source>
        <dbReference type="EMBL" id="MCU4727887.1"/>
    </source>
</evidence>
<evidence type="ECO:0000313" key="2">
    <source>
        <dbReference type="EMBL" id="MCU4718958.1"/>
    </source>
</evidence>
<sequence length="298" mass="32246">MRFIEEVVVEEFLPTFRSLLAEALRERGLTQSEVADLLGISQSAVSKYVHGEVERNERLLADDRLAELVEQLADGLAAGEMTPVQALVEAEVFVRRLERGDLLSKLHEEAFPPLAEYEDEFDIHDPESQLRQTEQVRSSLRRGLRVLENTSGFARLIPAVGSNLVECLPDANGIDDVAAVPGRILDLKGRAHVPGKPEFGVSEHVAGVLLAARAAGSDARAALNVGYTPETVEQLEAQGLTTAQFDAEREAETAISEALSDEPDADVLYQTGGFGVEPVVYVLGPDAPTVAGIVREIV</sequence>
<dbReference type="RefSeq" id="WP_315909711.1">
    <property type="nucleotide sequence ID" value="NZ_JAOPKC010000018.1"/>
</dbReference>
<dbReference type="InterPro" id="IPR001387">
    <property type="entry name" value="Cro/C1-type_HTH"/>
</dbReference>
<gene>
    <name evidence="3" type="ORF">OB914_13070</name>
    <name evidence="2" type="ORF">OB916_12955</name>
</gene>